<dbReference type="Gene3D" id="3.50.30.30">
    <property type="match status" value="1"/>
</dbReference>
<dbReference type="OrthoDB" id="614750at2"/>
<proteinExistence type="predicted"/>
<evidence type="ECO:0000313" key="6">
    <source>
        <dbReference type="EMBL" id="TCT00314.1"/>
    </source>
</evidence>
<feature type="region of interest" description="Disordered" evidence="3">
    <location>
        <begin position="385"/>
        <end position="404"/>
    </location>
</feature>
<keyword evidence="2" id="KW-0325">Glycoprotein</keyword>
<protein>
    <submittedName>
        <fullName evidence="6">PA domain-containing protein</fullName>
    </submittedName>
</protein>
<evidence type="ECO:0000256" key="4">
    <source>
        <dbReference type="SAM" id="SignalP"/>
    </source>
</evidence>
<feature type="signal peptide" evidence="4">
    <location>
        <begin position="1"/>
        <end position="19"/>
    </location>
</feature>
<evidence type="ECO:0000259" key="5">
    <source>
        <dbReference type="Pfam" id="PF02225"/>
    </source>
</evidence>
<dbReference type="SUPFAM" id="SSF52025">
    <property type="entry name" value="PA domain"/>
    <property type="match status" value="1"/>
</dbReference>
<accession>A0A4S3KXQ4</accession>
<evidence type="ECO:0000313" key="7">
    <source>
        <dbReference type="Proteomes" id="UP000294599"/>
    </source>
</evidence>
<sequence length="482" mass="50742">MARFYLLLAAMLVATPVPAAEMVIVNTNAGGAGLNDPSPARPEAGVNGGTTLGAQRLRVLQRAAEIWAAALDSPVPIRIEARMVELPCSPASNILGQGGPLYMAWNFSNAPRRDTAYPIALANALARRDLDNGADIRIDLNISVDNGCMDGTVGWWYGLDPADPGPADRYPLLPVVLHEIAHGLGFLSSVNPGTGEYYVSMPTLWSNYLYDQQAGKHWRNMTAAERAASARNDPYLVWTGDNVNRQLSNWLLGILRLDIEGVRGGERRLSVATAEFGGSIPSSGGPAAAVVTVNDGIAAAGDPPGTFTDGCEYPFLNGNRLQGRIALVDRGSCTFVEKARNAQEQGAVALLVANNVEGTPPTMGGVASDITIPVLGITREEGARLKRSPAGVASAQPSRDETLSGTRAGCMRMYAPASISSGSSVTHFHSEATPSLLMEPGVSPGLGDQLDMTLDLLRDLGWVIRAGGPPATANDCAQRPLP</sequence>
<keyword evidence="7" id="KW-1185">Reference proteome</keyword>
<organism evidence="6 7">
    <name type="scientific">Pseudofulvimonas gallinarii</name>
    <dbReference type="NCBI Taxonomy" id="634155"/>
    <lineage>
        <taxon>Bacteria</taxon>
        <taxon>Pseudomonadati</taxon>
        <taxon>Pseudomonadota</taxon>
        <taxon>Gammaproteobacteria</taxon>
        <taxon>Lysobacterales</taxon>
        <taxon>Rhodanobacteraceae</taxon>
        <taxon>Pseudofulvimonas</taxon>
    </lineage>
</organism>
<name>A0A4S3KXQ4_9GAMM</name>
<dbReference type="Proteomes" id="UP000294599">
    <property type="component" value="Unassembled WGS sequence"/>
</dbReference>
<dbReference type="PANTHER" id="PTHR22702:SF1">
    <property type="entry name" value="PROTEASE-ASSOCIATED DOMAIN-CONTAINING PROTEIN 1"/>
    <property type="match status" value="1"/>
</dbReference>
<gene>
    <name evidence="6" type="ORF">EDC25_10382</name>
</gene>
<dbReference type="RefSeq" id="WP_123522689.1">
    <property type="nucleotide sequence ID" value="NZ_JBHLWF010000007.1"/>
</dbReference>
<evidence type="ECO:0000256" key="2">
    <source>
        <dbReference type="ARBA" id="ARBA00023180"/>
    </source>
</evidence>
<dbReference type="AlphaFoldDB" id="A0A4S3KXQ4"/>
<comment type="caution">
    <text evidence="6">The sequence shown here is derived from an EMBL/GenBank/DDBJ whole genome shotgun (WGS) entry which is preliminary data.</text>
</comment>
<evidence type="ECO:0000256" key="1">
    <source>
        <dbReference type="ARBA" id="ARBA00022729"/>
    </source>
</evidence>
<reference evidence="6 7" key="1">
    <citation type="submission" date="2019-03" db="EMBL/GenBank/DDBJ databases">
        <title>Genomic Encyclopedia of Type Strains, Phase IV (KMG-IV): sequencing the most valuable type-strain genomes for metagenomic binning, comparative biology and taxonomic classification.</title>
        <authorList>
            <person name="Goeker M."/>
        </authorList>
    </citation>
    <scope>NUCLEOTIDE SEQUENCE [LARGE SCALE GENOMIC DNA]</scope>
    <source>
        <strain evidence="6 7">DSM 21944</strain>
    </source>
</reference>
<dbReference type="InterPro" id="IPR046450">
    <property type="entry name" value="PA_dom_sf"/>
</dbReference>
<dbReference type="Pfam" id="PF02225">
    <property type="entry name" value="PA"/>
    <property type="match status" value="1"/>
</dbReference>
<dbReference type="PANTHER" id="PTHR22702">
    <property type="entry name" value="PROTEASE-ASSOCIATED DOMAIN-CONTAINING PROTEIN"/>
    <property type="match status" value="1"/>
</dbReference>
<feature type="chain" id="PRO_5030100320" evidence="4">
    <location>
        <begin position="20"/>
        <end position="482"/>
    </location>
</feature>
<evidence type="ECO:0000256" key="3">
    <source>
        <dbReference type="SAM" id="MobiDB-lite"/>
    </source>
</evidence>
<dbReference type="EMBL" id="SMAF01000003">
    <property type="protein sequence ID" value="TCT00314.1"/>
    <property type="molecule type" value="Genomic_DNA"/>
</dbReference>
<feature type="domain" description="PA" evidence="5">
    <location>
        <begin position="308"/>
        <end position="385"/>
    </location>
</feature>
<dbReference type="CDD" id="cd04818">
    <property type="entry name" value="PA_subtilisin_1"/>
    <property type="match status" value="1"/>
</dbReference>
<keyword evidence="1 4" id="KW-0732">Signal</keyword>
<dbReference type="InterPro" id="IPR003137">
    <property type="entry name" value="PA_domain"/>
</dbReference>